<dbReference type="InterPro" id="IPR004827">
    <property type="entry name" value="bZIP"/>
</dbReference>
<dbReference type="GO" id="GO:0000981">
    <property type="term" value="F:DNA-binding transcription factor activity, RNA polymerase II-specific"/>
    <property type="evidence" value="ECO:0007669"/>
    <property type="project" value="TreeGrafter"/>
</dbReference>
<dbReference type="Gene3D" id="1.20.5.170">
    <property type="match status" value="1"/>
</dbReference>
<feature type="region of interest" description="Disordered" evidence="1">
    <location>
        <begin position="1"/>
        <end position="40"/>
    </location>
</feature>
<evidence type="ECO:0000313" key="3">
    <source>
        <dbReference type="EMBL" id="KAF5952462.1"/>
    </source>
</evidence>
<dbReference type="PANTHER" id="PTHR23334:SF20">
    <property type="entry name" value="BASIC LEUCINE ZIPPER 24"/>
    <property type="match status" value="1"/>
</dbReference>
<evidence type="ECO:0000313" key="4">
    <source>
        <dbReference type="Proteomes" id="UP000593564"/>
    </source>
</evidence>
<accession>A0A7J7HHT0</accession>
<proteinExistence type="predicted"/>
<dbReference type="CDD" id="cd14686">
    <property type="entry name" value="bZIP"/>
    <property type="match status" value="1"/>
</dbReference>
<reference evidence="3 4" key="2">
    <citation type="submission" date="2020-07" db="EMBL/GenBank/DDBJ databases">
        <title>Genome assembly of wild tea tree DASZ reveals pedigree and selection history of tea varieties.</title>
        <authorList>
            <person name="Zhang W."/>
        </authorList>
    </citation>
    <scope>NUCLEOTIDE SEQUENCE [LARGE SCALE GENOMIC DNA]</scope>
    <source>
        <strain evidence="4">cv. G240</strain>
        <tissue evidence="3">Leaf</tissue>
    </source>
</reference>
<evidence type="ECO:0000259" key="2">
    <source>
        <dbReference type="SMART" id="SM00338"/>
    </source>
</evidence>
<gene>
    <name evidence="3" type="ORF">HYC85_010406</name>
</gene>
<dbReference type="GO" id="GO:0006351">
    <property type="term" value="P:DNA-templated transcription"/>
    <property type="evidence" value="ECO:0007669"/>
    <property type="project" value="InterPro"/>
</dbReference>
<dbReference type="SUPFAM" id="SSF57959">
    <property type="entry name" value="Leucine zipper domain"/>
    <property type="match status" value="1"/>
</dbReference>
<dbReference type="AlphaFoldDB" id="A0A7J7HHT0"/>
<dbReference type="PANTHER" id="PTHR23334">
    <property type="entry name" value="CCAAT/ENHANCER BINDING PROTEIN"/>
    <property type="match status" value="1"/>
</dbReference>
<sequence length="249" mass="27884">MLHTHTQVFPSGEDDDPPQGEDHLVPKPRRASGNREAVRKYREKKKAHTAYLEEEVKKLRLLNQQLIRKLQGQAILESEILRLRGLLLDLRGKIDEELGVFPFQNKCDATATFKEGECGVQSNGTAMALQCENDVPCFHPHLDIPMQGGSVVGNGKMAVSWEENCQPAIIDCQANTNGVVSANGCPIDAVETLVSSASQAEQLNEKDTIAFVDYRIIVCYIMRQIMRHEVIAKFMEDDEINNFQASIVY</sequence>
<dbReference type="InterPro" id="IPR046347">
    <property type="entry name" value="bZIP_sf"/>
</dbReference>
<dbReference type="Pfam" id="PF07716">
    <property type="entry name" value="bZIP_2"/>
    <property type="match status" value="1"/>
</dbReference>
<protein>
    <recommendedName>
        <fullName evidence="2">BZIP domain-containing protein</fullName>
    </recommendedName>
</protein>
<feature type="domain" description="BZIP" evidence="2">
    <location>
        <begin position="19"/>
        <end position="89"/>
    </location>
</feature>
<dbReference type="GO" id="GO:0000978">
    <property type="term" value="F:RNA polymerase II cis-regulatory region sequence-specific DNA binding"/>
    <property type="evidence" value="ECO:0007669"/>
    <property type="project" value="TreeGrafter"/>
</dbReference>
<dbReference type="EMBL" id="JACBKZ010000004">
    <property type="protein sequence ID" value="KAF5952462.1"/>
    <property type="molecule type" value="Genomic_DNA"/>
</dbReference>
<organism evidence="3 4">
    <name type="scientific">Camellia sinensis</name>
    <name type="common">Tea plant</name>
    <name type="synonym">Thea sinensis</name>
    <dbReference type="NCBI Taxonomy" id="4442"/>
    <lineage>
        <taxon>Eukaryota</taxon>
        <taxon>Viridiplantae</taxon>
        <taxon>Streptophyta</taxon>
        <taxon>Embryophyta</taxon>
        <taxon>Tracheophyta</taxon>
        <taxon>Spermatophyta</taxon>
        <taxon>Magnoliopsida</taxon>
        <taxon>eudicotyledons</taxon>
        <taxon>Gunneridae</taxon>
        <taxon>Pentapetalae</taxon>
        <taxon>asterids</taxon>
        <taxon>Ericales</taxon>
        <taxon>Theaceae</taxon>
        <taxon>Camellia</taxon>
    </lineage>
</organism>
<keyword evidence="4" id="KW-1185">Reference proteome</keyword>
<dbReference type="Proteomes" id="UP000593564">
    <property type="component" value="Unassembled WGS sequence"/>
</dbReference>
<reference evidence="4" key="1">
    <citation type="journal article" date="2020" name="Nat. Commun.">
        <title>Genome assembly of wild tea tree DASZ reveals pedigree and selection history of tea varieties.</title>
        <authorList>
            <person name="Zhang W."/>
            <person name="Zhang Y."/>
            <person name="Qiu H."/>
            <person name="Guo Y."/>
            <person name="Wan H."/>
            <person name="Zhang X."/>
            <person name="Scossa F."/>
            <person name="Alseekh S."/>
            <person name="Zhang Q."/>
            <person name="Wang P."/>
            <person name="Xu L."/>
            <person name="Schmidt M.H."/>
            <person name="Jia X."/>
            <person name="Li D."/>
            <person name="Zhu A."/>
            <person name="Guo F."/>
            <person name="Chen W."/>
            <person name="Ni D."/>
            <person name="Usadel B."/>
            <person name="Fernie A.R."/>
            <person name="Wen W."/>
        </authorList>
    </citation>
    <scope>NUCLEOTIDE SEQUENCE [LARGE SCALE GENOMIC DNA]</scope>
    <source>
        <strain evidence="4">cv. G240</strain>
    </source>
</reference>
<dbReference type="SMART" id="SM00338">
    <property type="entry name" value="BRLZ"/>
    <property type="match status" value="1"/>
</dbReference>
<name>A0A7J7HHT0_CAMSI</name>
<comment type="caution">
    <text evidence="3">The sequence shown here is derived from an EMBL/GenBank/DDBJ whole genome shotgun (WGS) entry which is preliminary data.</text>
</comment>
<dbReference type="InterPro" id="IPR031106">
    <property type="entry name" value="C/EBP"/>
</dbReference>
<evidence type="ECO:0000256" key="1">
    <source>
        <dbReference type="SAM" id="MobiDB-lite"/>
    </source>
</evidence>